<evidence type="ECO:0000256" key="2">
    <source>
        <dbReference type="ARBA" id="ARBA00011062"/>
    </source>
</evidence>
<evidence type="ECO:0000256" key="5">
    <source>
        <dbReference type="HAMAP-Rule" id="MF_00060"/>
    </source>
</evidence>
<dbReference type="STRING" id="471821.TGRD_384"/>
<reference evidence="8" key="1">
    <citation type="journal article" date="2008" name="Proc. Natl. Acad. Sci. U.S.A.">
        <title>Complete genome of the uncultured termite group 1 bacteria in a single host protist cell.</title>
        <authorList>
            <person name="Hongoh Y."/>
            <person name="Sharma V.K."/>
            <person name="Prakash T."/>
            <person name="Noda S."/>
            <person name="Taylor T.D."/>
            <person name="Kudo T."/>
            <person name="Sakaki Y."/>
            <person name="Toyoda A."/>
            <person name="Hattori M."/>
            <person name="Ohkuma M."/>
        </authorList>
    </citation>
    <scope>NUCLEOTIDE SEQUENCE [LARGE SCALE GENOMIC DNA]</scope>
    <source>
        <strain evidence="8">Rs-D17 genomovar Ri2008</strain>
    </source>
</reference>
<keyword evidence="5" id="KW-0963">Cytoplasm</keyword>
<evidence type="ECO:0000313" key="7">
    <source>
        <dbReference type="EMBL" id="BAG13867.1"/>
    </source>
</evidence>
<feature type="domain" description="Survival protein SurE-like phosphatase/nucleotidase" evidence="6">
    <location>
        <begin position="4"/>
        <end position="182"/>
    </location>
</feature>
<proteinExistence type="inferred from homology"/>
<accession>B1H035</accession>
<keyword evidence="5" id="KW-0547">Nucleotide-binding</keyword>
<comment type="similarity">
    <text evidence="2 5">Belongs to the SurE nucleotidase family.</text>
</comment>
<dbReference type="OrthoDB" id="9780815at2"/>
<evidence type="ECO:0000313" key="8">
    <source>
        <dbReference type="Proteomes" id="UP000001691"/>
    </source>
</evidence>
<dbReference type="GO" id="GO:0008253">
    <property type="term" value="F:5'-nucleotidase activity"/>
    <property type="evidence" value="ECO:0007669"/>
    <property type="project" value="UniProtKB-UniRule"/>
</dbReference>
<dbReference type="Pfam" id="PF01975">
    <property type="entry name" value="SurE"/>
    <property type="match status" value="1"/>
</dbReference>
<evidence type="ECO:0000256" key="4">
    <source>
        <dbReference type="ARBA" id="ARBA00022801"/>
    </source>
</evidence>
<dbReference type="AlphaFoldDB" id="B1H035"/>
<dbReference type="InterPro" id="IPR002828">
    <property type="entry name" value="SurE-like_Pase/nucleotidase"/>
</dbReference>
<evidence type="ECO:0000256" key="3">
    <source>
        <dbReference type="ARBA" id="ARBA00022723"/>
    </source>
</evidence>
<name>B1H035_ENDTX</name>
<comment type="subcellular location">
    <subcellularLocation>
        <location evidence="5">Cytoplasm</location>
    </subcellularLocation>
</comment>
<dbReference type="InterPro" id="IPR030048">
    <property type="entry name" value="SurE"/>
</dbReference>
<dbReference type="PANTHER" id="PTHR30457">
    <property type="entry name" value="5'-NUCLEOTIDASE SURE"/>
    <property type="match status" value="1"/>
</dbReference>
<sequence>MHEILISNDDGVKAPGLRPLMKELSKIGKVYVIVPKTQMSGTGHGITLAKYKKVEKIEKDFYVIKGGTPADCVKYGLYHFFKNKTDLVVSGINTCPNLGQDVIYSGTVGAAREGALRGVPSLAVSAAEVCATEYEHSAIATREIAEKVLKRKKFFKNICLNINIPQNYKGIKVAPLGLRIYDESVETVVDERGNFSYRLSGKYISGGKNKGTDIDTVDKGYISVTPLRIDQTDFTFIKKLNYKVIIPSKK</sequence>
<dbReference type="HAMAP" id="MF_00060">
    <property type="entry name" value="SurE"/>
    <property type="match status" value="1"/>
</dbReference>
<dbReference type="HOGENOM" id="CLU_045192_1_3_0"/>
<organism evidence="7 8">
    <name type="scientific">Endomicrobium trichonymphae</name>
    <dbReference type="NCBI Taxonomy" id="1408204"/>
    <lineage>
        <taxon>Bacteria</taxon>
        <taxon>Pseudomonadati</taxon>
        <taxon>Elusimicrobiota</taxon>
        <taxon>Endomicrobiia</taxon>
        <taxon>Endomicrobiales</taxon>
        <taxon>Endomicrobiaceae</taxon>
        <taxon>Candidatus Endomicrobiellum</taxon>
    </lineage>
</organism>
<gene>
    <name evidence="5" type="primary">surE</name>
    <name evidence="7" type="ordered locus">TGRD_380</name>
</gene>
<dbReference type="GO" id="GO:0046872">
    <property type="term" value="F:metal ion binding"/>
    <property type="evidence" value="ECO:0007669"/>
    <property type="project" value="UniProtKB-UniRule"/>
</dbReference>
<accession>A0A1C9ZSG8</accession>
<protein>
    <recommendedName>
        <fullName evidence="5">5'-nucleotidase SurE</fullName>
        <ecNumber evidence="5">3.1.3.5</ecNumber>
    </recommendedName>
    <alternativeName>
        <fullName evidence="5">Nucleoside 5'-monophosphate phosphohydrolase</fullName>
    </alternativeName>
</protein>
<dbReference type="GO" id="GO:0000166">
    <property type="term" value="F:nucleotide binding"/>
    <property type="evidence" value="ECO:0007669"/>
    <property type="project" value="UniProtKB-KW"/>
</dbReference>
<comment type="catalytic activity">
    <reaction evidence="1 5">
        <text>a ribonucleoside 5'-phosphate + H2O = a ribonucleoside + phosphate</text>
        <dbReference type="Rhea" id="RHEA:12484"/>
        <dbReference type="ChEBI" id="CHEBI:15377"/>
        <dbReference type="ChEBI" id="CHEBI:18254"/>
        <dbReference type="ChEBI" id="CHEBI:43474"/>
        <dbReference type="ChEBI" id="CHEBI:58043"/>
        <dbReference type="EC" id="3.1.3.5"/>
    </reaction>
</comment>
<dbReference type="PATRIC" id="fig|471821.5.peg.622"/>
<keyword evidence="3 5" id="KW-0479">Metal-binding</keyword>
<dbReference type="Proteomes" id="UP000001691">
    <property type="component" value="Chromosome"/>
</dbReference>
<dbReference type="KEGG" id="rsd:TGRD_380"/>
<feature type="binding site" evidence="5">
    <location>
        <position position="40"/>
    </location>
    <ligand>
        <name>a divalent metal cation</name>
        <dbReference type="ChEBI" id="CHEBI:60240"/>
    </ligand>
</feature>
<feature type="binding site" evidence="5">
    <location>
        <position position="9"/>
    </location>
    <ligand>
        <name>a divalent metal cation</name>
        <dbReference type="ChEBI" id="CHEBI:60240"/>
    </ligand>
</feature>
<dbReference type="NCBIfam" id="TIGR00087">
    <property type="entry name" value="surE"/>
    <property type="match status" value="1"/>
</dbReference>
<comment type="function">
    <text evidence="5">Nucleotidase that shows phosphatase activity on nucleoside 5'-monophosphates.</text>
</comment>
<dbReference type="RefSeq" id="WP_015423394.1">
    <property type="nucleotide sequence ID" value="NC_020419.1"/>
</dbReference>
<dbReference type="GO" id="GO:0005737">
    <property type="term" value="C:cytoplasm"/>
    <property type="evidence" value="ECO:0007669"/>
    <property type="project" value="UniProtKB-SubCell"/>
</dbReference>
<dbReference type="SUPFAM" id="SSF64167">
    <property type="entry name" value="SurE-like"/>
    <property type="match status" value="1"/>
</dbReference>
<evidence type="ECO:0000256" key="1">
    <source>
        <dbReference type="ARBA" id="ARBA00000815"/>
    </source>
</evidence>
<dbReference type="InterPro" id="IPR036523">
    <property type="entry name" value="SurE-like_sf"/>
</dbReference>
<comment type="cofactor">
    <cofactor evidence="5">
        <name>a divalent metal cation</name>
        <dbReference type="ChEBI" id="CHEBI:60240"/>
    </cofactor>
    <text evidence="5">Binds 1 divalent metal cation per subunit.</text>
</comment>
<dbReference type="KEGG" id="eti:RSTT_474"/>
<feature type="binding site" evidence="5">
    <location>
        <position position="10"/>
    </location>
    <ligand>
        <name>a divalent metal cation</name>
        <dbReference type="ChEBI" id="CHEBI:60240"/>
    </ligand>
</feature>
<evidence type="ECO:0000259" key="6">
    <source>
        <dbReference type="Pfam" id="PF01975"/>
    </source>
</evidence>
<dbReference type="EC" id="3.1.3.5" evidence="5"/>
<keyword evidence="8" id="KW-1185">Reference proteome</keyword>
<dbReference type="PANTHER" id="PTHR30457:SF0">
    <property type="entry name" value="PHOSPHATASE, PUTATIVE (AFU_ORTHOLOGUE AFUA_4G01070)-RELATED"/>
    <property type="match status" value="1"/>
</dbReference>
<feature type="binding site" evidence="5">
    <location>
        <position position="93"/>
    </location>
    <ligand>
        <name>a divalent metal cation</name>
        <dbReference type="ChEBI" id="CHEBI:60240"/>
    </ligand>
</feature>
<keyword evidence="4 5" id="KW-0378">Hydrolase</keyword>
<dbReference type="EMBL" id="AP009510">
    <property type="protein sequence ID" value="BAG13867.1"/>
    <property type="molecule type" value="Genomic_DNA"/>
</dbReference>
<dbReference type="Gene3D" id="3.40.1210.10">
    <property type="entry name" value="Survival protein SurE-like phosphatase/nucleotidase"/>
    <property type="match status" value="1"/>
</dbReference>